<dbReference type="OrthoDB" id="2538133at2759"/>
<evidence type="ECO:0000313" key="3">
    <source>
        <dbReference type="Proteomes" id="UP000193467"/>
    </source>
</evidence>
<feature type="compositionally biased region" description="Low complexity" evidence="1">
    <location>
        <begin position="114"/>
        <end position="150"/>
    </location>
</feature>
<feature type="compositionally biased region" description="Low complexity" evidence="1">
    <location>
        <begin position="48"/>
        <end position="70"/>
    </location>
</feature>
<dbReference type="InParanoid" id="A0A1Y2D7U2"/>
<dbReference type="AlphaFoldDB" id="A0A1Y2D7U2"/>
<accession>A0A1Y2D7U2</accession>
<reference evidence="2 3" key="1">
    <citation type="submission" date="2016-07" db="EMBL/GenBank/DDBJ databases">
        <title>Pervasive Adenine N6-methylation of Active Genes in Fungi.</title>
        <authorList>
            <consortium name="DOE Joint Genome Institute"/>
            <person name="Mondo S.J."/>
            <person name="Dannebaum R.O."/>
            <person name="Kuo R.C."/>
            <person name="Labutti K."/>
            <person name="Haridas S."/>
            <person name="Kuo A."/>
            <person name="Salamov A."/>
            <person name="Ahrendt S.R."/>
            <person name="Lipzen A."/>
            <person name="Sullivan W."/>
            <person name="Andreopoulos W.B."/>
            <person name="Clum A."/>
            <person name="Lindquist E."/>
            <person name="Daum C."/>
            <person name="Ramamoorthy G.K."/>
            <person name="Gryganskyi A."/>
            <person name="Culley D."/>
            <person name="Magnuson J.K."/>
            <person name="James T.Y."/>
            <person name="O'Malley M.A."/>
            <person name="Stajich J.E."/>
            <person name="Spatafora J.W."/>
            <person name="Visel A."/>
            <person name="Grigoriev I.V."/>
        </authorList>
    </citation>
    <scope>NUCLEOTIDE SEQUENCE [LARGE SCALE GENOMIC DNA]</scope>
    <source>
        <strain evidence="2 3">62-1032</strain>
    </source>
</reference>
<feature type="compositionally biased region" description="Polar residues" evidence="1">
    <location>
        <begin position="72"/>
        <end position="85"/>
    </location>
</feature>
<name>A0A1Y2D7U2_9BASI</name>
<comment type="caution">
    <text evidence="2">The sequence shown here is derived from an EMBL/GenBank/DDBJ whole genome shotgun (WGS) entry which is preliminary data.</text>
</comment>
<dbReference type="EMBL" id="MCGR01000091">
    <property type="protein sequence ID" value="ORY55332.1"/>
    <property type="molecule type" value="Genomic_DNA"/>
</dbReference>
<gene>
    <name evidence="2" type="ORF">BCR35DRAFT_222139</name>
</gene>
<dbReference type="STRING" id="106004.A0A1Y2D7U2"/>
<proteinExistence type="predicted"/>
<feature type="region of interest" description="Disordered" evidence="1">
    <location>
        <begin position="1"/>
        <end position="208"/>
    </location>
</feature>
<organism evidence="2 3">
    <name type="scientific">Leucosporidium creatinivorum</name>
    <dbReference type="NCBI Taxonomy" id="106004"/>
    <lineage>
        <taxon>Eukaryota</taxon>
        <taxon>Fungi</taxon>
        <taxon>Dikarya</taxon>
        <taxon>Basidiomycota</taxon>
        <taxon>Pucciniomycotina</taxon>
        <taxon>Microbotryomycetes</taxon>
        <taxon>Leucosporidiales</taxon>
        <taxon>Leucosporidium</taxon>
    </lineage>
</organism>
<dbReference type="Proteomes" id="UP000193467">
    <property type="component" value="Unassembled WGS sequence"/>
</dbReference>
<protein>
    <submittedName>
        <fullName evidence="2">Uncharacterized protein</fullName>
    </submittedName>
</protein>
<keyword evidence="3" id="KW-1185">Reference proteome</keyword>
<evidence type="ECO:0000313" key="2">
    <source>
        <dbReference type="EMBL" id="ORY55332.1"/>
    </source>
</evidence>
<sequence>MATNSHASDLVPPSLPPSIIRSASLSPARPMPSPRFDQPPSAFGHPDASGSVSPALLSPSPAPPTSSILLNKPQSPGPASTSNPASPQPDDSPGAGAIAGLGLRVASPEGLHDSIPTTTTSTSPLVSPPSQSHQPAPSTQATTTAPTPASYFADQQQQAAEAMGRPSRSPSPHCHFAPLPNVEASRPGTRRNSAAQGPGRVKPFVGKEGGGELHLGTLLQGQDWTCRAS</sequence>
<dbReference type="PRINTS" id="PR01217">
    <property type="entry name" value="PRICHEXTENSN"/>
</dbReference>
<evidence type="ECO:0000256" key="1">
    <source>
        <dbReference type="SAM" id="MobiDB-lite"/>
    </source>
</evidence>